<reference evidence="3" key="1">
    <citation type="submission" date="2016-10" db="EMBL/GenBank/DDBJ databases">
        <authorList>
            <person name="Wegmann U."/>
        </authorList>
    </citation>
    <scope>NUCLEOTIDE SEQUENCE [LARGE SCALE GENOMIC DNA]</scope>
</reference>
<gene>
    <name evidence="2" type="ORF">DESPIGER_2011</name>
</gene>
<feature type="compositionally biased region" description="Low complexity" evidence="1">
    <location>
        <begin position="7"/>
        <end position="17"/>
    </location>
</feature>
<evidence type="ECO:0008006" key="4">
    <source>
        <dbReference type="Google" id="ProtNLM"/>
    </source>
</evidence>
<dbReference type="Gene3D" id="3.40.630.30">
    <property type="match status" value="1"/>
</dbReference>
<dbReference type="InterPro" id="IPR039968">
    <property type="entry name" value="BcerS-like"/>
</dbReference>
<dbReference type="Proteomes" id="UP000186323">
    <property type="component" value="Chromosome I"/>
</dbReference>
<accession>A0A1K1LGL5</accession>
<dbReference type="SUPFAM" id="SSF55729">
    <property type="entry name" value="Acyl-CoA N-acyltransferases (Nat)"/>
    <property type="match status" value="1"/>
</dbReference>
<dbReference type="PANTHER" id="PTHR41368">
    <property type="entry name" value="PROTEIN YGHO"/>
    <property type="match status" value="1"/>
</dbReference>
<evidence type="ECO:0000313" key="2">
    <source>
        <dbReference type="EMBL" id="SFV73835.1"/>
    </source>
</evidence>
<dbReference type="KEGG" id="dpg:DESPIGER_2011"/>
<dbReference type="InterPro" id="IPR016181">
    <property type="entry name" value="Acyl_CoA_acyltransferase"/>
</dbReference>
<sequence length="411" mass="47528">MSGALCPAPAGTPGPTANRNRERQPLQVCSMEARVAELSIIPVNTAEDLDRFVELPWSIYTPDSLWVPNLKKQDRELLSPGEHPFWKTARRELFLALRDGRPVGRIAAIVDEKYNDYAGERCGAFGFFECRDDREAAHALLQAAHDWLRRQGMAFMRGPLNPSTNYTCAMLVDGFDEAPALMMPWNPPYYPALLESWHMRKEQDLFAYLIERDKLHVEDWLRDEIRHLKEQKRFTCRVSSKATLAEDIRIMLDLYRISWAGNWGFAPLSDGEADVLVKELKGLLNPDFFVLFFHDGEPAAGMVALPDFNPLLKRLDGKLGLSALWHYWQARGEMRGKYRMMLFGIREEFRLLGLPLLLLDYMLEQARRHPEFCQVEGSWVLEDNMAVNDLIEDFSGRITKRYRLYRKEIVS</sequence>
<dbReference type="AlphaFoldDB" id="A0A1K1LGL5"/>
<evidence type="ECO:0000313" key="3">
    <source>
        <dbReference type="Proteomes" id="UP000186323"/>
    </source>
</evidence>
<keyword evidence="3" id="KW-1185">Reference proteome</keyword>
<protein>
    <recommendedName>
        <fullName evidence="4">N-acetyltransferase domain-containing protein</fullName>
    </recommendedName>
</protein>
<organism evidence="2 3">
    <name type="scientific">Desulfovibrio piger</name>
    <dbReference type="NCBI Taxonomy" id="901"/>
    <lineage>
        <taxon>Bacteria</taxon>
        <taxon>Pseudomonadati</taxon>
        <taxon>Thermodesulfobacteriota</taxon>
        <taxon>Desulfovibrionia</taxon>
        <taxon>Desulfovibrionales</taxon>
        <taxon>Desulfovibrionaceae</taxon>
        <taxon>Desulfovibrio</taxon>
    </lineage>
</organism>
<evidence type="ECO:0000256" key="1">
    <source>
        <dbReference type="SAM" id="MobiDB-lite"/>
    </source>
</evidence>
<feature type="region of interest" description="Disordered" evidence="1">
    <location>
        <begin position="1"/>
        <end position="22"/>
    </location>
</feature>
<proteinExistence type="predicted"/>
<dbReference type="PANTHER" id="PTHR41368:SF1">
    <property type="entry name" value="PROTEIN YGHO"/>
    <property type="match status" value="1"/>
</dbReference>
<name>A0A1K1LGL5_9BACT</name>
<dbReference type="EMBL" id="LT630450">
    <property type="protein sequence ID" value="SFV73835.1"/>
    <property type="molecule type" value="Genomic_DNA"/>
</dbReference>